<accession>A0AAV0JP29</accession>
<feature type="region of interest" description="Disordered" evidence="1">
    <location>
        <begin position="214"/>
        <end position="241"/>
    </location>
</feature>
<dbReference type="EMBL" id="CAMGYJ010000005">
    <property type="protein sequence ID" value="CAI0410638.1"/>
    <property type="molecule type" value="Genomic_DNA"/>
</dbReference>
<reference evidence="2" key="1">
    <citation type="submission" date="2022-08" db="EMBL/GenBank/DDBJ databases">
        <authorList>
            <person name="Gutierrez-Valencia J."/>
        </authorList>
    </citation>
    <scope>NUCLEOTIDE SEQUENCE</scope>
</reference>
<dbReference type="AlphaFoldDB" id="A0AAV0JP29"/>
<comment type="caution">
    <text evidence="2">The sequence shown here is derived from an EMBL/GenBank/DDBJ whole genome shotgun (WGS) entry which is preliminary data.</text>
</comment>
<feature type="compositionally biased region" description="Low complexity" evidence="1">
    <location>
        <begin position="29"/>
        <end position="40"/>
    </location>
</feature>
<organism evidence="2 3">
    <name type="scientific">Linum tenue</name>
    <dbReference type="NCBI Taxonomy" id="586396"/>
    <lineage>
        <taxon>Eukaryota</taxon>
        <taxon>Viridiplantae</taxon>
        <taxon>Streptophyta</taxon>
        <taxon>Embryophyta</taxon>
        <taxon>Tracheophyta</taxon>
        <taxon>Spermatophyta</taxon>
        <taxon>Magnoliopsida</taxon>
        <taxon>eudicotyledons</taxon>
        <taxon>Gunneridae</taxon>
        <taxon>Pentapetalae</taxon>
        <taxon>rosids</taxon>
        <taxon>fabids</taxon>
        <taxon>Malpighiales</taxon>
        <taxon>Linaceae</taxon>
        <taxon>Linum</taxon>
    </lineage>
</organism>
<evidence type="ECO:0008006" key="4">
    <source>
        <dbReference type="Google" id="ProtNLM"/>
    </source>
</evidence>
<proteinExistence type="predicted"/>
<sequence length="241" mass="27003">MVLQDGAAYGESQDKLPQRDQGDCSNKGDNSSPVDVDDVASGSSSARVLMVIVVCCTSYDYRHHCSSRRHVSTTAAVVWIAANMETCDRGYQSWIILIPRFLPLPTRIATKEGNHNPKNRVSKDEDPSFVFLPSRQLKRKGQRSSTRSIRMATGSPLARLGVTRSLRIGLARSMDSTRAAARYFSNGDVGKGGRVLSEEERAKETVYVQKMEREKLEKQKRKAEKEKAEKEKQNTEKVCDF</sequence>
<dbReference type="Proteomes" id="UP001154282">
    <property type="component" value="Unassembled WGS sequence"/>
</dbReference>
<dbReference type="PANTHER" id="PTHR33878:SF4">
    <property type="entry name" value="OS08G0558900 PROTEIN"/>
    <property type="match status" value="1"/>
</dbReference>
<evidence type="ECO:0000313" key="2">
    <source>
        <dbReference type="EMBL" id="CAI0410638.1"/>
    </source>
</evidence>
<evidence type="ECO:0000313" key="3">
    <source>
        <dbReference type="Proteomes" id="UP001154282"/>
    </source>
</evidence>
<dbReference type="InterPro" id="IPR045284">
    <property type="entry name" value="At2g27730-like"/>
</dbReference>
<gene>
    <name evidence="2" type="ORF">LITE_LOCUS14853</name>
</gene>
<keyword evidence="3" id="KW-1185">Reference proteome</keyword>
<protein>
    <recommendedName>
        <fullName evidence="4">ATPase inhibitor</fullName>
    </recommendedName>
</protein>
<evidence type="ECO:0000256" key="1">
    <source>
        <dbReference type="SAM" id="MobiDB-lite"/>
    </source>
</evidence>
<dbReference type="PANTHER" id="PTHR33878">
    <property type="entry name" value="OS08G0559000 PROTEIN"/>
    <property type="match status" value="1"/>
</dbReference>
<feature type="region of interest" description="Disordered" evidence="1">
    <location>
        <begin position="1"/>
        <end position="40"/>
    </location>
</feature>
<name>A0AAV0JP29_9ROSI</name>
<feature type="compositionally biased region" description="Basic and acidic residues" evidence="1">
    <location>
        <begin position="12"/>
        <end position="22"/>
    </location>
</feature>